<dbReference type="Proteomes" id="UP000663292">
    <property type="component" value="Chromosome"/>
</dbReference>
<evidence type="ECO:0000256" key="1">
    <source>
        <dbReference type="ARBA" id="ARBA00023186"/>
    </source>
</evidence>
<evidence type="ECO:0000313" key="3">
    <source>
        <dbReference type="Proteomes" id="UP000663292"/>
    </source>
</evidence>
<dbReference type="EMBL" id="CP064791">
    <property type="protein sequence ID" value="QSG14777.1"/>
    <property type="molecule type" value="Genomic_DNA"/>
</dbReference>
<protein>
    <submittedName>
        <fullName evidence="2">Putative component of anaerobic dehydrogenase</fullName>
    </submittedName>
</protein>
<dbReference type="PANTHER" id="PTHR34227">
    <property type="entry name" value="CHAPERONE PROTEIN YCDY"/>
    <property type="match status" value="1"/>
</dbReference>
<name>A0A897NPQ1_9EURY</name>
<dbReference type="GeneID" id="68857879"/>
<reference evidence="2 3" key="1">
    <citation type="submission" date="2020-11" db="EMBL/GenBank/DDBJ databases">
        <title>Carbohydrate-dependent, anaerobic sulfur respiration: A novel catabolism in halophilic archaea.</title>
        <authorList>
            <person name="Sorokin D.Y."/>
            <person name="Messina E."/>
            <person name="Smedile F."/>
            <person name="La Cono V."/>
            <person name="Hallsworth J.E."/>
            <person name="Yakimov M.M."/>
        </authorList>
    </citation>
    <scope>NUCLEOTIDE SEQUENCE [LARGE SCALE GENOMIC DNA]</scope>
    <source>
        <strain evidence="2 3">HSR-Est</strain>
    </source>
</reference>
<dbReference type="InterPro" id="IPR017843">
    <property type="entry name" value="DMSO_Rdtase_II_chaperone"/>
</dbReference>
<sequence>MAAPQSDQEPGYDRDAAARSGLYALLARAFDNPDEQFHAAAADGQLAEEIDAYVDRSSLDVDRPRIDTGDDRKGLSATYNALFTLGHAEYTDRTDGSLESDGPPVPLYESTYREASWNDVNVDLARVYDHFGVAVDQERRDHHDNVRLELEFAAYLARREAAGEDGAGRARRDFLDRHLDPFAEGLCARIEAVHDGFYADLARLLDGVVTADLTDLRERYGGGVDDEQ</sequence>
<dbReference type="PANTHER" id="PTHR34227:SF1">
    <property type="entry name" value="DIMETHYL SULFOXIDE REDUCTASE CHAPERONE-RELATED"/>
    <property type="match status" value="1"/>
</dbReference>
<dbReference type="InterPro" id="IPR050289">
    <property type="entry name" value="TorD/DmsD_chaperones"/>
</dbReference>
<accession>A0A897NPQ1</accession>
<proteinExistence type="predicted"/>
<dbReference type="InterPro" id="IPR036411">
    <property type="entry name" value="TorD-like_sf"/>
</dbReference>
<dbReference type="InterPro" id="IPR020945">
    <property type="entry name" value="DMSO/NO3_reduct_chaperone"/>
</dbReference>
<dbReference type="AlphaFoldDB" id="A0A897NPQ1"/>
<organism evidence="2 3">
    <name type="scientific">Halapricum desulfuricans</name>
    <dbReference type="NCBI Taxonomy" id="2841257"/>
    <lineage>
        <taxon>Archaea</taxon>
        <taxon>Methanobacteriati</taxon>
        <taxon>Methanobacteriota</taxon>
        <taxon>Stenosarchaea group</taxon>
        <taxon>Halobacteria</taxon>
        <taxon>Halobacteriales</taxon>
        <taxon>Haloarculaceae</taxon>
        <taxon>Halapricum</taxon>
    </lineage>
</organism>
<dbReference type="Pfam" id="PF02613">
    <property type="entry name" value="Nitrate_red_del"/>
    <property type="match status" value="1"/>
</dbReference>
<dbReference type="SUPFAM" id="SSF89155">
    <property type="entry name" value="TorD-like"/>
    <property type="match status" value="1"/>
</dbReference>
<dbReference type="RefSeq" id="WP_229122823.1">
    <property type="nucleotide sequence ID" value="NZ_CP064791.1"/>
</dbReference>
<keyword evidence="3" id="KW-1185">Reference proteome</keyword>
<gene>
    <name evidence="2" type="primary">torD3</name>
    <name evidence="2" type="ORF">HSEST_1244</name>
</gene>
<dbReference type="NCBIfam" id="TIGR03482">
    <property type="entry name" value="DMSO_red_II_cha"/>
    <property type="match status" value="1"/>
</dbReference>
<keyword evidence="1" id="KW-0143">Chaperone</keyword>
<dbReference type="Gene3D" id="1.10.3480.10">
    <property type="entry name" value="TorD-like"/>
    <property type="match status" value="1"/>
</dbReference>
<evidence type="ECO:0000313" key="2">
    <source>
        <dbReference type="EMBL" id="QSG14777.1"/>
    </source>
</evidence>